<dbReference type="Proteomes" id="UP001177021">
    <property type="component" value="Unassembled WGS sequence"/>
</dbReference>
<evidence type="ECO:0000313" key="2">
    <source>
        <dbReference type="Proteomes" id="UP001177021"/>
    </source>
</evidence>
<comment type="caution">
    <text evidence="1">The sequence shown here is derived from an EMBL/GenBank/DDBJ whole genome shotgun (WGS) entry which is preliminary data.</text>
</comment>
<name>A0ACB0JLP4_TRIPR</name>
<keyword evidence="2" id="KW-1185">Reference proteome</keyword>
<gene>
    <name evidence="1" type="ORF">MILVUS5_LOCUS13867</name>
</gene>
<sequence length="203" mass="23336">MPISSLIPLTGEFSAWKRGRGKPVESIKKSSFKFDFESPPGQGLVMLYIEKVEASLNGKNISHFTSKEEVFRNILTLHSLLDYPPGDYPVNLREDIVKGFVKICSFIREEGKISHKLVECINTYLLNDGPNLGFQLLEIHNAMQELMFQCWLTTHDRVLKACPKLIDRFKEIEENVKMDVFNTFIELLRQSGNVTKGDLRYVH</sequence>
<protein>
    <submittedName>
        <fullName evidence="1">Uncharacterized protein</fullName>
    </submittedName>
</protein>
<evidence type="ECO:0000313" key="1">
    <source>
        <dbReference type="EMBL" id="CAJ2644910.1"/>
    </source>
</evidence>
<proteinExistence type="predicted"/>
<accession>A0ACB0JLP4</accession>
<organism evidence="1 2">
    <name type="scientific">Trifolium pratense</name>
    <name type="common">Red clover</name>
    <dbReference type="NCBI Taxonomy" id="57577"/>
    <lineage>
        <taxon>Eukaryota</taxon>
        <taxon>Viridiplantae</taxon>
        <taxon>Streptophyta</taxon>
        <taxon>Embryophyta</taxon>
        <taxon>Tracheophyta</taxon>
        <taxon>Spermatophyta</taxon>
        <taxon>Magnoliopsida</taxon>
        <taxon>eudicotyledons</taxon>
        <taxon>Gunneridae</taxon>
        <taxon>Pentapetalae</taxon>
        <taxon>rosids</taxon>
        <taxon>fabids</taxon>
        <taxon>Fabales</taxon>
        <taxon>Fabaceae</taxon>
        <taxon>Papilionoideae</taxon>
        <taxon>50 kb inversion clade</taxon>
        <taxon>NPAAA clade</taxon>
        <taxon>Hologalegina</taxon>
        <taxon>IRL clade</taxon>
        <taxon>Trifolieae</taxon>
        <taxon>Trifolium</taxon>
    </lineage>
</organism>
<dbReference type="EMBL" id="CASHSV030000044">
    <property type="protein sequence ID" value="CAJ2644910.1"/>
    <property type="molecule type" value="Genomic_DNA"/>
</dbReference>
<reference evidence="1" key="1">
    <citation type="submission" date="2023-10" db="EMBL/GenBank/DDBJ databases">
        <authorList>
            <person name="Rodriguez Cubillos JULIANA M."/>
            <person name="De Vega J."/>
        </authorList>
    </citation>
    <scope>NUCLEOTIDE SEQUENCE</scope>
</reference>